<dbReference type="PANTHER" id="PTHR42648:SF26">
    <property type="entry name" value="INTEGRASE CATALYTIC DOMAIN-CONTAINING PROTEIN"/>
    <property type="match status" value="1"/>
</dbReference>
<feature type="region of interest" description="Disordered" evidence="5">
    <location>
        <begin position="220"/>
        <end position="275"/>
    </location>
</feature>
<evidence type="ECO:0000313" key="8">
    <source>
        <dbReference type="Proteomes" id="UP000275267"/>
    </source>
</evidence>
<keyword evidence="1" id="KW-0645">Protease</keyword>
<dbReference type="InterPro" id="IPR012337">
    <property type="entry name" value="RNaseH-like_sf"/>
</dbReference>
<dbReference type="InterPro" id="IPR054722">
    <property type="entry name" value="PolX-like_BBD"/>
</dbReference>
<name>A0A3L6Q0W7_PANMI</name>
<dbReference type="STRING" id="4540.A0A3L6Q0W7"/>
<dbReference type="SUPFAM" id="SSF53098">
    <property type="entry name" value="Ribonuclease H-like"/>
    <property type="match status" value="1"/>
</dbReference>
<dbReference type="PROSITE" id="PS50994">
    <property type="entry name" value="INTEGRASE"/>
    <property type="match status" value="1"/>
</dbReference>
<dbReference type="GO" id="GO:0003676">
    <property type="term" value="F:nucleic acid binding"/>
    <property type="evidence" value="ECO:0007669"/>
    <property type="project" value="InterPro"/>
</dbReference>
<evidence type="ECO:0000313" key="7">
    <source>
        <dbReference type="EMBL" id="RLM69625.1"/>
    </source>
</evidence>
<dbReference type="InterPro" id="IPR001584">
    <property type="entry name" value="Integrase_cat-core"/>
</dbReference>
<dbReference type="GO" id="GO:0015074">
    <property type="term" value="P:DNA integration"/>
    <property type="evidence" value="ECO:0007669"/>
    <property type="project" value="InterPro"/>
</dbReference>
<accession>A0A3L6Q0W7</accession>
<feature type="region of interest" description="Disordered" evidence="5">
    <location>
        <begin position="774"/>
        <end position="891"/>
    </location>
</feature>
<dbReference type="GO" id="GO:0004190">
    <property type="term" value="F:aspartic-type endopeptidase activity"/>
    <property type="evidence" value="ECO:0007669"/>
    <property type="project" value="UniProtKB-KW"/>
</dbReference>
<dbReference type="Pfam" id="PF07727">
    <property type="entry name" value="RVT_2"/>
    <property type="match status" value="1"/>
</dbReference>
<comment type="caution">
    <text evidence="7">The sequence shown here is derived from an EMBL/GenBank/DDBJ whole genome shotgun (WGS) entry which is preliminary data.</text>
</comment>
<dbReference type="InterPro" id="IPR057670">
    <property type="entry name" value="SH3_retrovirus"/>
</dbReference>
<dbReference type="GO" id="GO:0046872">
    <property type="term" value="F:metal ion binding"/>
    <property type="evidence" value="ECO:0007669"/>
    <property type="project" value="UniProtKB-KW"/>
</dbReference>
<dbReference type="EMBL" id="PQIB02000014">
    <property type="protein sequence ID" value="RLM69625.1"/>
    <property type="molecule type" value="Genomic_DNA"/>
</dbReference>
<protein>
    <submittedName>
        <fullName evidence="7">Polyprotein</fullName>
    </submittedName>
</protein>
<dbReference type="CDD" id="cd09272">
    <property type="entry name" value="RNase_HI_RT_Ty1"/>
    <property type="match status" value="1"/>
</dbReference>
<dbReference type="Proteomes" id="UP000275267">
    <property type="component" value="Unassembled WGS sequence"/>
</dbReference>
<dbReference type="GO" id="GO:0006508">
    <property type="term" value="P:proteolysis"/>
    <property type="evidence" value="ECO:0007669"/>
    <property type="project" value="UniProtKB-KW"/>
</dbReference>
<dbReference type="InterPro" id="IPR036397">
    <property type="entry name" value="RNaseH_sf"/>
</dbReference>
<evidence type="ECO:0000256" key="2">
    <source>
        <dbReference type="ARBA" id="ARBA00022723"/>
    </source>
</evidence>
<evidence type="ECO:0000256" key="3">
    <source>
        <dbReference type="ARBA" id="ARBA00022750"/>
    </source>
</evidence>
<dbReference type="Pfam" id="PF14223">
    <property type="entry name" value="Retrotran_gag_2"/>
    <property type="match status" value="1"/>
</dbReference>
<reference evidence="8" key="1">
    <citation type="journal article" date="2019" name="Nat. Commun.">
        <title>The genome of broomcorn millet.</title>
        <authorList>
            <person name="Zou C."/>
            <person name="Miki D."/>
            <person name="Li D."/>
            <person name="Tang Q."/>
            <person name="Xiao L."/>
            <person name="Rajput S."/>
            <person name="Deng P."/>
            <person name="Jia W."/>
            <person name="Huang R."/>
            <person name="Zhang M."/>
            <person name="Sun Y."/>
            <person name="Hu J."/>
            <person name="Fu X."/>
            <person name="Schnable P.S."/>
            <person name="Li F."/>
            <person name="Zhang H."/>
            <person name="Feng B."/>
            <person name="Zhu X."/>
            <person name="Liu R."/>
            <person name="Schnable J.C."/>
            <person name="Zhu J.-K."/>
            <person name="Zhang H."/>
        </authorList>
    </citation>
    <scope>NUCLEOTIDE SEQUENCE [LARGE SCALE GENOMIC DNA]</scope>
</reference>
<feature type="domain" description="Integrase catalytic" evidence="6">
    <location>
        <begin position="506"/>
        <end position="669"/>
    </location>
</feature>
<dbReference type="OrthoDB" id="1737296at2759"/>
<dbReference type="Pfam" id="PF25597">
    <property type="entry name" value="SH3_retrovirus"/>
    <property type="match status" value="1"/>
</dbReference>
<evidence type="ECO:0000256" key="4">
    <source>
        <dbReference type="ARBA" id="ARBA00022801"/>
    </source>
</evidence>
<organism evidence="7 8">
    <name type="scientific">Panicum miliaceum</name>
    <name type="common">Proso millet</name>
    <name type="synonym">Broomcorn millet</name>
    <dbReference type="NCBI Taxonomy" id="4540"/>
    <lineage>
        <taxon>Eukaryota</taxon>
        <taxon>Viridiplantae</taxon>
        <taxon>Streptophyta</taxon>
        <taxon>Embryophyta</taxon>
        <taxon>Tracheophyta</taxon>
        <taxon>Spermatophyta</taxon>
        <taxon>Magnoliopsida</taxon>
        <taxon>Liliopsida</taxon>
        <taxon>Poales</taxon>
        <taxon>Poaceae</taxon>
        <taxon>PACMAD clade</taxon>
        <taxon>Panicoideae</taxon>
        <taxon>Panicodae</taxon>
        <taxon>Paniceae</taxon>
        <taxon>Panicinae</taxon>
        <taxon>Panicum</taxon>
        <taxon>Panicum sect. Panicum</taxon>
    </lineage>
</organism>
<gene>
    <name evidence="7" type="ORF">C2845_PM17G04270</name>
</gene>
<proteinExistence type="predicted"/>
<dbReference type="InterPro" id="IPR025724">
    <property type="entry name" value="GAG-pre-integrase_dom"/>
</dbReference>
<evidence type="ECO:0000259" key="6">
    <source>
        <dbReference type="PROSITE" id="PS50994"/>
    </source>
</evidence>
<dbReference type="Pfam" id="PF13976">
    <property type="entry name" value="gag_pre-integrs"/>
    <property type="match status" value="1"/>
</dbReference>
<feature type="compositionally biased region" description="Pro residues" evidence="5">
    <location>
        <begin position="859"/>
        <end position="869"/>
    </location>
</feature>
<keyword evidence="3" id="KW-0064">Aspartyl protease</keyword>
<feature type="compositionally biased region" description="Polar residues" evidence="5">
    <location>
        <begin position="804"/>
        <end position="814"/>
    </location>
</feature>
<evidence type="ECO:0000256" key="5">
    <source>
        <dbReference type="SAM" id="MobiDB-lite"/>
    </source>
</evidence>
<dbReference type="InterPro" id="IPR043502">
    <property type="entry name" value="DNA/RNA_pol_sf"/>
</dbReference>
<dbReference type="Pfam" id="PF22936">
    <property type="entry name" value="Pol_BBD"/>
    <property type="match status" value="1"/>
</dbReference>
<keyword evidence="4" id="KW-0378">Hydrolase</keyword>
<evidence type="ECO:0000256" key="1">
    <source>
        <dbReference type="ARBA" id="ARBA00022670"/>
    </source>
</evidence>
<dbReference type="Gene3D" id="3.30.420.10">
    <property type="entry name" value="Ribonuclease H-like superfamily/Ribonuclease H"/>
    <property type="match status" value="1"/>
</dbReference>
<sequence length="1421" mass="158341">MASSSSTTTNPFFGFQVTEKLSKTNHTLWKAQVLAAIRGACYEGHINGKTKAPDAEIVEKKADGTTVTNPNPAFEAWYARDQQILWFLLSSAGKDVQAQINTAETAGQAWSAVEKMFSAQTRAKTMNVRLALTTTKKGTMSITDYVSKMKGFADELAAVGKALDDEELVAHICNGLDADYNPVVTSVTTRLDPISILDLYAQLLSFETRLELQDGGSYAHVANRGRGHGNRGSGTARGRGQRGRGQARGRGNGAPKQRNGGRQPRPDGASGSDDPPLCQICFKTGHRASRCWHRFDENYVPEERHINAAIAMNAYNVDTNWYTDTGATDHITSDLNKLTMREKYHGNDQIHTASGSGMEIKYVGHTTVPTQSRSLHLNNVLHVPKAAKNLVSVHRLAKDNSAFIEFHPDFFLIKDQATRNTILKGPCRRGLYPLPVHSSVKQANAVDKPTVSRWHNRLGHPSFPIVTKVIDSNNLSCSSVSNKKSVCDACQQAKSHQLPYKRSVSSTSFPLELVHSDVWGPAVESVGRKRYYVSFVDDFSRFTWIYFLKYKSEVFQKFHEFQKIVERQFDRKILTMQTDWGGEYQKLNSFFSQVGIIHHVSCPHAHQQNGVIERKHRHIVEVGLSLLAHASMPLKFWDEAFMAATFLINRLPSKVIDNQTPFERLLKQKPEYFSLRTFGCACWPNLRPYNRHKLELRSKQCAFLGYSNLHKGYKCLDIQSGRVYISRDVIFDEEVFPFSTLHSNAGARLRAEIALLPPGLVPSLEMEQLVDHVFDSTNPTNDGAHAACDNRGSSLPPNTEPEAVSTSPVRQPSGVTRPADDVVPPATSPGPAPTSHPAAGTGGTDADINSSAAADGTPVPAPEAGPPAAGPSTVATETPPRPRTRLRDGIRKPKVYTDGTVRYGCFTASGEPQSLDEALNSRDWKLAMDAEYDALINNKTWHLVPPKKGINVIDCKWVYKVKRKSDGSLDRYKARLVAKGFRQRYGIDYEDTFSPVVKPATIRTILFVAVSRGWSLRELDVQNAFLHGYLEEDVYMKQPPGYQDKSKNGYICKLDKALYGLKEAPRAWYSRLSNKLCQLGFKASKADTSLFYYNKGTVIIYILIYVDDIIVASSTQEATACLLQDLRKEFALKDLGDLHFFLGIEVKKINNGILLTQEKYAKDVLQRAHMMECKPVSSPLSTSEKLSAHEGDPLGPQDATTYRSIVGGLQYLILTRPDISFAVNKVCQYLHAPTTVHWATVKRILRYLKHTMEIGLKICKSPSLLVSAFSDADWAGDQDDRRSTGGFAVFLGSNLISWSARKQSTVSRSSTEAEYKAVANATAEVMWIQTLLYELGIQAPKKAKLWCDNIGAKYLSANPVFHARTKHIEVDYHFVRERVARRLLDIEYISTRDQIANGFTKPLAVRNLEMFKNNLNLGSFN</sequence>
<dbReference type="InterPro" id="IPR039537">
    <property type="entry name" value="Retrotran_Ty1/copia-like"/>
</dbReference>
<dbReference type="SUPFAM" id="SSF56672">
    <property type="entry name" value="DNA/RNA polymerases"/>
    <property type="match status" value="1"/>
</dbReference>
<keyword evidence="2" id="KW-0479">Metal-binding</keyword>
<keyword evidence="8" id="KW-1185">Reference proteome</keyword>
<dbReference type="InterPro" id="IPR013103">
    <property type="entry name" value="RVT_2"/>
</dbReference>
<dbReference type="PANTHER" id="PTHR42648">
    <property type="entry name" value="TRANSPOSASE, PUTATIVE-RELATED"/>
    <property type="match status" value="1"/>
</dbReference>